<dbReference type="AlphaFoldDB" id="A0A6P1MJ14"/>
<evidence type="ECO:0000256" key="4">
    <source>
        <dbReference type="ARBA" id="ARBA00022475"/>
    </source>
</evidence>
<dbReference type="NCBIfam" id="TIGR00206">
    <property type="entry name" value="fliF"/>
    <property type="match status" value="1"/>
</dbReference>
<feature type="domain" description="Flagellar M-ring C-terminal" evidence="11">
    <location>
        <begin position="258"/>
        <end position="411"/>
    </location>
</feature>
<evidence type="ECO:0000256" key="3">
    <source>
        <dbReference type="ARBA" id="ARBA00007971"/>
    </source>
</evidence>
<keyword evidence="8" id="KW-0975">Bacterial flagellum</keyword>
<comment type="similarity">
    <text evidence="3">Belongs to the FliF family.</text>
</comment>
<dbReference type="KEGG" id="amic:Ami3637_05840"/>
<evidence type="ECO:0000256" key="7">
    <source>
        <dbReference type="ARBA" id="ARBA00023136"/>
    </source>
</evidence>
<gene>
    <name evidence="12" type="primary">fliF</name>
    <name evidence="12" type="ORF">Ami3637_05840</name>
</gene>
<comment type="subcellular location">
    <subcellularLocation>
        <location evidence="1">Bacterial flagellum basal body</location>
    </subcellularLocation>
    <subcellularLocation>
        <location evidence="2">Cell membrane</location>
        <topology evidence="2">Multi-pass membrane protein</topology>
    </subcellularLocation>
</comment>
<keyword evidence="5 9" id="KW-0812">Transmembrane</keyword>
<feature type="transmembrane region" description="Helical" evidence="9">
    <location>
        <begin position="29"/>
        <end position="49"/>
    </location>
</feature>
<dbReference type="Pfam" id="PF08345">
    <property type="entry name" value="YscJ_FliF_C"/>
    <property type="match status" value="1"/>
</dbReference>
<dbReference type="GO" id="GO:0005886">
    <property type="term" value="C:plasma membrane"/>
    <property type="evidence" value="ECO:0007669"/>
    <property type="project" value="UniProtKB-SubCell"/>
</dbReference>
<feature type="transmembrane region" description="Helical" evidence="9">
    <location>
        <begin position="434"/>
        <end position="454"/>
    </location>
</feature>
<dbReference type="Gene3D" id="3.30.300.30">
    <property type="match status" value="1"/>
</dbReference>
<accession>A0A6P1MJ14</accession>
<evidence type="ECO:0000313" key="13">
    <source>
        <dbReference type="Proteomes" id="UP000463883"/>
    </source>
</evidence>
<protein>
    <submittedName>
        <fullName evidence="12">Flagellar M-ring protein FliF</fullName>
    </submittedName>
</protein>
<dbReference type="Proteomes" id="UP000463883">
    <property type="component" value="Chromosome"/>
</dbReference>
<proteinExistence type="inferred from homology"/>
<dbReference type="GO" id="GO:0003774">
    <property type="term" value="F:cytoskeletal motor activity"/>
    <property type="evidence" value="ECO:0007669"/>
    <property type="project" value="InterPro"/>
</dbReference>
<keyword evidence="6 9" id="KW-1133">Transmembrane helix</keyword>
<keyword evidence="13" id="KW-1185">Reference proteome</keyword>
<keyword evidence="12" id="KW-0282">Flagellum</keyword>
<keyword evidence="12" id="KW-0966">Cell projection</keyword>
<keyword evidence="7 9" id="KW-0472">Membrane</keyword>
<dbReference type="PRINTS" id="PR01009">
    <property type="entry name" value="FLGMRINGFLIF"/>
</dbReference>
<reference evidence="12 13" key="1">
    <citation type="submission" date="2020-01" db="EMBL/GenBank/DDBJ databases">
        <title>Genomic analysis of Aminipila sp. CBA3637.</title>
        <authorList>
            <person name="Kim Y.B."/>
            <person name="Roh S.W."/>
        </authorList>
    </citation>
    <scope>NUCLEOTIDE SEQUENCE [LARGE SCALE GENOMIC DNA]</scope>
    <source>
        <strain evidence="12 13">CBA3637</strain>
    </source>
</reference>
<dbReference type="GO" id="GO:0071973">
    <property type="term" value="P:bacterial-type flagellum-dependent cell motility"/>
    <property type="evidence" value="ECO:0007669"/>
    <property type="project" value="InterPro"/>
</dbReference>
<dbReference type="InterPro" id="IPR013556">
    <property type="entry name" value="Flag_M-ring_C"/>
</dbReference>
<dbReference type="PANTHER" id="PTHR30046:SF0">
    <property type="entry name" value="FLAGELLAR M-RING PROTEIN"/>
    <property type="match status" value="1"/>
</dbReference>
<keyword evidence="4" id="KW-1003">Cell membrane</keyword>
<dbReference type="GO" id="GO:0009431">
    <property type="term" value="C:bacterial-type flagellum basal body, MS ring"/>
    <property type="evidence" value="ECO:0007669"/>
    <property type="project" value="InterPro"/>
</dbReference>
<keyword evidence="12" id="KW-0969">Cilium</keyword>
<evidence type="ECO:0000259" key="10">
    <source>
        <dbReference type="Pfam" id="PF01514"/>
    </source>
</evidence>
<dbReference type="Pfam" id="PF01514">
    <property type="entry name" value="YscJ_FliF"/>
    <property type="match status" value="1"/>
</dbReference>
<evidence type="ECO:0000313" key="12">
    <source>
        <dbReference type="EMBL" id="QHI71978.1"/>
    </source>
</evidence>
<dbReference type="RefSeq" id="WP_162361748.1">
    <property type="nucleotide sequence ID" value="NZ_CP047591.1"/>
</dbReference>
<feature type="domain" description="Flagellar M-ring N-terminal" evidence="10">
    <location>
        <begin position="50"/>
        <end position="222"/>
    </location>
</feature>
<evidence type="ECO:0000256" key="2">
    <source>
        <dbReference type="ARBA" id="ARBA00004651"/>
    </source>
</evidence>
<evidence type="ECO:0000256" key="9">
    <source>
        <dbReference type="SAM" id="Phobius"/>
    </source>
</evidence>
<evidence type="ECO:0000256" key="5">
    <source>
        <dbReference type="ARBA" id="ARBA00022692"/>
    </source>
</evidence>
<dbReference type="InterPro" id="IPR006182">
    <property type="entry name" value="FliF_N_dom"/>
</dbReference>
<organism evidence="12 13">
    <name type="scientific">Aminipila terrae</name>
    <dbReference type="NCBI Taxonomy" id="2697030"/>
    <lineage>
        <taxon>Bacteria</taxon>
        <taxon>Bacillati</taxon>
        <taxon>Bacillota</taxon>
        <taxon>Clostridia</taxon>
        <taxon>Peptostreptococcales</taxon>
        <taxon>Anaerovoracaceae</taxon>
        <taxon>Aminipila</taxon>
    </lineage>
</organism>
<dbReference type="InterPro" id="IPR000067">
    <property type="entry name" value="FlgMring_FliF"/>
</dbReference>
<evidence type="ECO:0000259" key="11">
    <source>
        <dbReference type="Pfam" id="PF08345"/>
    </source>
</evidence>
<dbReference type="InterPro" id="IPR045851">
    <property type="entry name" value="AMP-bd_C_sf"/>
</dbReference>
<name>A0A6P1MJ14_9FIRM</name>
<evidence type="ECO:0000256" key="6">
    <source>
        <dbReference type="ARBA" id="ARBA00022989"/>
    </source>
</evidence>
<dbReference type="EMBL" id="CP047591">
    <property type="protein sequence ID" value="QHI71978.1"/>
    <property type="molecule type" value="Genomic_DNA"/>
</dbReference>
<dbReference type="PANTHER" id="PTHR30046">
    <property type="entry name" value="FLAGELLAR M-RING PROTEIN"/>
    <property type="match status" value="1"/>
</dbReference>
<evidence type="ECO:0000256" key="1">
    <source>
        <dbReference type="ARBA" id="ARBA00004117"/>
    </source>
</evidence>
<dbReference type="InterPro" id="IPR043427">
    <property type="entry name" value="YscJ/FliF"/>
</dbReference>
<sequence>MRERLIEQFKQIKEKLAAVNAKLSKKQKIIIVIAVVLIIAISFAITLALNTTKFDVLYTGLDESEAVEIIGVLENQAIKYKHEDGVIYVPEDMVDKVKVALAAEGYPKSGFTYDVFKNNVNLMSTDFEKYKYAQFELESRMAETIKQFDGVKDATVTIAMAEEQKYALEEDKKDSSASVTVTMEDGGSPSAKQVKGIQRLVAKGIPGMKIENVAVIDGNGEEVSASEDNTQEGAAALKLNVEKQIESNIKGKVLHIFQPVFGEDNIRVSVNCSVDIDKKIKEIIQYIPSQDNKGVLSKSTSTYEVQGQGKVTTGTPGTQTNADVPVYPGVTTDGNDIYFKDDRALEYLVSQVKEQVQSDSGELTDTTVSVAVDSASLTPAKAGEMRQAIALAAGIDPSLADTKIAIFNAQFYEPKPVQASGISAILDANPILKIIIPAVLALLISLIVVVFVIIRKTKLKNKAQELAAEEVLPIEETEELVRLDELGKTREEELKSQIQDFTDLNPEISAQLLKTWLRGEEDNE</sequence>
<evidence type="ECO:0000256" key="8">
    <source>
        <dbReference type="ARBA" id="ARBA00023143"/>
    </source>
</evidence>